<dbReference type="Gene3D" id="3.40.630.10">
    <property type="entry name" value="Zn peptidases"/>
    <property type="match status" value="1"/>
</dbReference>
<dbReference type="PANTHER" id="PTHR32481:SF0">
    <property type="entry name" value="AMINOPEPTIDASE YPDE-RELATED"/>
    <property type="match status" value="1"/>
</dbReference>
<dbReference type="Proteomes" id="UP000432715">
    <property type="component" value="Unassembled WGS sequence"/>
</dbReference>
<feature type="binding site" evidence="8">
    <location>
        <position position="309"/>
    </location>
    <ligand>
        <name>Zn(2+)</name>
        <dbReference type="ChEBI" id="CHEBI:29105"/>
        <label>2</label>
    </ligand>
</feature>
<dbReference type="SUPFAM" id="SSF53187">
    <property type="entry name" value="Zn-dependent exopeptidases"/>
    <property type="match status" value="1"/>
</dbReference>
<feature type="binding site" evidence="8">
    <location>
        <position position="170"/>
    </location>
    <ligand>
        <name>Zn(2+)</name>
        <dbReference type="ChEBI" id="CHEBI:29105"/>
        <label>1</label>
    </ligand>
</feature>
<dbReference type="GO" id="GO:0006508">
    <property type="term" value="P:proteolysis"/>
    <property type="evidence" value="ECO:0007669"/>
    <property type="project" value="UniProtKB-KW"/>
</dbReference>
<evidence type="ECO:0000313" key="9">
    <source>
        <dbReference type="EMBL" id="KAB3534022.1"/>
    </source>
</evidence>
<proteinExistence type="inferred from homology"/>
<reference evidence="9 10" key="1">
    <citation type="submission" date="2019-10" db="EMBL/GenBank/DDBJ databases">
        <title>Alkaliphilus serpentinus sp. nov. and Alkaliphilus pronyensis sp. nov., two novel anaerobic alkaliphilic species isolated from the serpentinized-hosted hydrothermal field of the Prony Bay (New Caledonia).</title>
        <authorList>
            <person name="Postec A."/>
        </authorList>
    </citation>
    <scope>NUCLEOTIDE SEQUENCE [LARGE SCALE GENOMIC DNA]</scope>
    <source>
        <strain evidence="9 10">LacV</strain>
    </source>
</reference>
<evidence type="ECO:0000256" key="7">
    <source>
        <dbReference type="PIRSR" id="PIRSR001123-1"/>
    </source>
</evidence>
<comment type="caution">
    <text evidence="9">The sequence shown here is derived from an EMBL/GenBank/DDBJ whole genome shotgun (WGS) entry which is preliminary data.</text>
</comment>
<sequence length="346" mass="37869">MLLKRLTNALGVSGNEGAVRNLILEELEGHVDEVKVDRMGNIIAVKNGEKDGINIALTAHMDEVGLMVKGIDKDGLIKFATIGGIDSRILVSKPVIIGDNRIPGVIGAKAVHMQKPDERKKAIAIDELYIDIGSKSKKETENIVSVGDYIYFDSEYVEFGNNRIKAKALDNRVGCGILIELLKQPQKVTVTGIFTVQEEIGLRGAEVAANQVDVDLAIIIEGTTCSDVSAIDPHLQVTSLDLGPAISVMDRTSIYNRKYIDLMIDIAKENNIPWQYRRASFGGNDAGRFHTAKGGTPCVSVAVPCRYIHSPVSVLSKDDYNNTLALLSRFIEKANSYENIFKQSLR</sequence>
<gene>
    <name evidence="9" type="ORF">F8154_10095</name>
</gene>
<accession>A0A6I0F3X4</accession>
<dbReference type="OrthoDB" id="9772053at2"/>
<feature type="binding site" evidence="8">
    <location>
        <position position="221"/>
    </location>
    <ligand>
        <name>Zn(2+)</name>
        <dbReference type="ChEBI" id="CHEBI:29105"/>
        <label>1</label>
    </ligand>
</feature>
<evidence type="ECO:0000313" key="10">
    <source>
        <dbReference type="Proteomes" id="UP000432715"/>
    </source>
</evidence>
<evidence type="ECO:0000256" key="1">
    <source>
        <dbReference type="ARBA" id="ARBA00006272"/>
    </source>
</evidence>
<dbReference type="PIRSF" id="PIRSF001123">
    <property type="entry name" value="PepA_GA"/>
    <property type="match status" value="1"/>
</dbReference>
<evidence type="ECO:0000256" key="8">
    <source>
        <dbReference type="PIRSR" id="PIRSR001123-2"/>
    </source>
</evidence>
<evidence type="ECO:0000256" key="5">
    <source>
        <dbReference type="ARBA" id="ARBA00022801"/>
    </source>
</evidence>
<keyword evidence="3" id="KW-0645">Protease</keyword>
<keyword evidence="4 8" id="KW-0479">Metal-binding</keyword>
<protein>
    <submittedName>
        <fullName evidence="9">M42 family metallopeptidase</fullName>
    </submittedName>
</protein>
<evidence type="ECO:0000256" key="4">
    <source>
        <dbReference type="ARBA" id="ARBA00022723"/>
    </source>
</evidence>
<dbReference type="InterPro" id="IPR023367">
    <property type="entry name" value="Peptidase_M42_dom2"/>
</dbReference>
<dbReference type="SUPFAM" id="SSF101821">
    <property type="entry name" value="Aminopeptidase/glucanase lid domain"/>
    <property type="match status" value="1"/>
</dbReference>
<dbReference type="GO" id="GO:0004177">
    <property type="term" value="F:aminopeptidase activity"/>
    <property type="evidence" value="ECO:0007669"/>
    <property type="project" value="UniProtKB-UniRule"/>
</dbReference>
<organism evidence="9 10">
    <name type="scientific">Alkaliphilus pronyensis</name>
    <dbReference type="NCBI Taxonomy" id="1482732"/>
    <lineage>
        <taxon>Bacteria</taxon>
        <taxon>Bacillati</taxon>
        <taxon>Bacillota</taxon>
        <taxon>Clostridia</taxon>
        <taxon>Peptostreptococcales</taxon>
        <taxon>Natronincolaceae</taxon>
        <taxon>Alkaliphilus</taxon>
    </lineage>
</organism>
<feature type="binding site" evidence="8">
    <location>
        <position position="170"/>
    </location>
    <ligand>
        <name>Zn(2+)</name>
        <dbReference type="ChEBI" id="CHEBI:29105"/>
        <label>2</label>
    </ligand>
</feature>
<keyword evidence="5" id="KW-0378">Hydrolase</keyword>
<dbReference type="RefSeq" id="WP_151861494.1">
    <property type="nucleotide sequence ID" value="NZ_WBZC01000036.1"/>
</dbReference>
<dbReference type="EMBL" id="WBZC01000036">
    <property type="protein sequence ID" value="KAB3534022.1"/>
    <property type="molecule type" value="Genomic_DNA"/>
</dbReference>
<feature type="active site" description="Proton acceptor" evidence="7">
    <location>
        <position position="198"/>
    </location>
</feature>
<feature type="binding site" evidence="8">
    <location>
        <position position="60"/>
    </location>
    <ligand>
        <name>Zn(2+)</name>
        <dbReference type="ChEBI" id="CHEBI:29105"/>
        <label>1</label>
    </ligand>
</feature>
<dbReference type="CDD" id="cd05656">
    <property type="entry name" value="M42_Frv"/>
    <property type="match status" value="1"/>
</dbReference>
<evidence type="ECO:0000256" key="2">
    <source>
        <dbReference type="ARBA" id="ARBA00022438"/>
    </source>
</evidence>
<name>A0A6I0F3X4_9FIRM</name>
<comment type="similarity">
    <text evidence="1 6">Belongs to the peptidase M42 family.</text>
</comment>
<dbReference type="Pfam" id="PF05343">
    <property type="entry name" value="Peptidase_M42"/>
    <property type="match status" value="1"/>
</dbReference>
<evidence type="ECO:0000256" key="6">
    <source>
        <dbReference type="PIRNR" id="PIRNR001123"/>
    </source>
</evidence>
<dbReference type="Gene3D" id="2.40.30.40">
    <property type="entry name" value="Peptidase M42, domain 2"/>
    <property type="match status" value="1"/>
</dbReference>
<dbReference type="GO" id="GO:0046872">
    <property type="term" value="F:metal ion binding"/>
    <property type="evidence" value="ECO:0007669"/>
    <property type="project" value="UniProtKB-UniRule"/>
</dbReference>
<dbReference type="AlphaFoldDB" id="A0A6I0F3X4"/>
<feature type="binding site" evidence="8">
    <location>
        <position position="199"/>
    </location>
    <ligand>
        <name>Zn(2+)</name>
        <dbReference type="ChEBI" id="CHEBI:29105"/>
        <label>2</label>
    </ligand>
</feature>
<keyword evidence="10" id="KW-1185">Reference proteome</keyword>
<dbReference type="PANTHER" id="PTHR32481">
    <property type="entry name" value="AMINOPEPTIDASE"/>
    <property type="match status" value="1"/>
</dbReference>
<dbReference type="InterPro" id="IPR051464">
    <property type="entry name" value="Peptidase_M42_aminopept"/>
</dbReference>
<dbReference type="InterPro" id="IPR008007">
    <property type="entry name" value="Peptidase_M42"/>
</dbReference>
<evidence type="ECO:0000256" key="3">
    <source>
        <dbReference type="ARBA" id="ARBA00022670"/>
    </source>
</evidence>
<keyword evidence="2" id="KW-0031">Aminopeptidase</keyword>
<comment type="cofactor">
    <cofactor evidence="8">
        <name>a divalent metal cation</name>
        <dbReference type="ChEBI" id="CHEBI:60240"/>
    </cofactor>
    <text evidence="8">Binds 2 divalent metal cations per subunit.</text>
</comment>